<dbReference type="EMBL" id="JBDGII010000075">
    <property type="protein sequence ID" value="MEW7080527.1"/>
    <property type="molecule type" value="Genomic_DNA"/>
</dbReference>
<gene>
    <name evidence="2" type="ORF">ABC651_16205</name>
</gene>
<evidence type="ECO:0000313" key="2">
    <source>
        <dbReference type="EMBL" id="MEW7080527.1"/>
    </source>
</evidence>
<feature type="transmembrane region" description="Helical" evidence="1">
    <location>
        <begin position="64"/>
        <end position="81"/>
    </location>
</feature>
<dbReference type="RefSeq" id="WP_074964141.1">
    <property type="nucleotide sequence ID" value="NZ_JBBEWJ010000001.1"/>
</dbReference>
<name>A0ABV3NNZ0_9BACI</name>
<reference evidence="2 3" key="1">
    <citation type="submission" date="2024-04" db="EMBL/GenBank/DDBJ databases">
        <title>Bacterial genomes from commercial probiotics.</title>
        <authorList>
            <person name="Brady R."/>
            <person name="Call G.B."/>
            <person name="Chaston J.M."/>
        </authorList>
    </citation>
    <scope>NUCLEOTIDE SEQUENCE [LARGE SCALE GENOMIC DNA]</scope>
    <source>
        <strain evidence="3">gbc_m</strain>
    </source>
</reference>
<accession>A0ABV3NNZ0</accession>
<protein>
    <submittedName>
        <fullName evidence="2">Uncharacterized protein</fullName>
    </submittedName>
</protein>
<proteinExistence type="predicted"/>
<feature type="transmembrane region" description="Helical" evidence="1">
    <location>
        <begin position="28"/>
        <end position="52"/>
    </location>
</feature>
<organism evidence="2 3">
    <name type="scientific">Heyndrickxia faecalis</name>
    <dbReference type="NCBI Taxonomy" id="2824910"/>
    <lineage>
        <taxon>Bacteria</taxon>
        <taxon>Bacillati</taxon>
        <taxon>Bacillota</taxon>
        <taxon>Bacilli</taxon>
        <taxon>Bacillales</taxon>
        <taxon>Bacillaceae</taxon>
        <taxon>Heyndrickxia</taxon>
    </lineage>
</organism>
<keyword evidence="1" id="KW-0812">Transmembrane</keyword>
<comment type="caution">
    <text evidence="2">The sequence shown here is derived from an EMBL/GenBank/DDBJ whole genome shotgun (WGS) entry which is preliminary data.</text>
</comment>
<evidence type="ECO:0000313" key="3">
    <source>
        <dbReference type="Proteomes" id="UP001555176"/>
    </source>
</evidence>
<evidence type="ECO:0000256" key="1">
    <source>
        <dbReference type="SAM" id="Phobius"/>
    </source>
</evidence>
<keyword evidence="1" id="KW-0472">Membrane</keyword>
<sequence length="82" mass="9271">MYWKLRIPLLLLVFGVTAGFCQKYPTLFLANVSNFVASAVYIGLVAVIILILERTGINEKKVHFLFAILLICVGYLFDSWMA</sequence>
<dbReference type="Proteomes" id="UP001555176">
    <property type="component" value="Unassembled WGS sequence"/>
</dbReference>
<keyword evidence="3" id="KW-1185">Reference proteome</keyword>
<keyword evidence="1" id="KW-1133">Transmembrane helix</keyword>